<comment type="caution">
    <text evidence="2">The sequence shown here is derived from an EMBL/GenBank/DDBJ whole genome shotgun (WGS) entry which is preliminary data.</text>
</comment>
<sequence length="97" mass="10291">MDNVQSLLGFVAAWVVINAVVRLAQALRKGAEWRWVSMELVSPLHLRVTTTALNDTVMAWAHSLTGRAPLAAKAADAFYSAGVGAAVASMLLCLALL</sequence>
<dbReference type="EMBL" id="JANBUH010001300">
    <property type="protein sequence ID" value="KAJ2747226.1"/>
    <property type="molecule type" value="Genomic_DNA"/>
</dbReference>
<organism evidence="2 3">
    <name type="scientific">Coemansia pectinata</name>
    <dbReference type="NCBI Taxonomy" id="1052879"/>
    <lineage>
        <taxon>Eukaryota</taxon>
        <taxon>Fungi</taxon>
        <taxon>Fungi incertae sedis</taxon>
        <taxon>Zoopagomycota</taxon>
        <taxon>Kickxellomycotina</taxon>
        <taxon>Kickxellomycetes</taxon>
        <taxon>Kickxellales</taxon>
        <taxon>Kickxellaceae</taxon>
        <taxon>Coemansia</taxon>
    </lineage>
</organism>
<keyword evidence="1" id="KW-0472">Membrane</keyword>
<keyword evidence="1" id="KW-1133">Transmembrane helix</keyword>
<name>A0A9W8GRY2_9FUNG</name>
<dbReference type="AlphaFoldDB" id="A0A9W8GRY2"/>
<evidence type="ECO:0000256" key="1">
    <source>
        <dbReference type="SAM" id="Phobius"/>
    </source>
</evidence>
<keyword evidence="3" id="KW-1185">Reference proteome</keyword>
<feature type="transmembrane region" description="Helical" evidence="1">
    <location>
        <begin position="77"/>
        <end position="96"/>
    </location>
</feature>
<reference evidence="2" key="1">
    <citation type="submission" date="2022-07" db="EMBL/GenBank/DDBJ databases">
        <title>Phylogenomic reconstructions and comparative analyses of Kickxellomycotina fungi.</title>
        <authorList>
            <person name="Reynolds N.K."/>
            <person name="Stajich J.E."/>
            <person name="Barry K."/>
            <person name="Grigoriev I.V."/>
            <person name="Crous P."/>
            <person name="Smith M.E."/>
        </authorList>
    </citation>
    <scope>NUCLEOTIDE SEQUENCE</scope>
    <source>
        <strain evidence="2">BCRC 34297</strain>
    </source>
</reference>
<gene>
    <name evidence="2" type="ORF">GGI19_006354</name>
</gene>
<proteinExistence type="predicted"/>
<evidence type="ECO:0000313" key="3">
    <source>
        <dbReference type="Proteomes" id="UP001140011"/>
    </source>
</evidence>
<feature type="non-terminal residue" evidence="2">
    <location>
        <position position="97"/>
    </location>
</feature>
<protein>
    <submittedName>
        <fullName evidence="2">Uncharacterized protein</fullName>
    </submittedName>
</protein>
<dbReference type="OrthoDB" id="7694678at2759"/>
<evidence type="ECO:0000313" key="2">
    <source>
        <dbReference type="EMBL" id="KAJ2747226.1"/>
    </source>
</evidence>
<keyword evidence="1" id="KW-0812">Transmembrane</keyword>
<dbReference type="Proteomes" id="UP001140011">
    <property type="component" value="Unassembled WGS sequence"/>
</dbReference>
<accession>A0A9W8GRY2</accession>